<evidence type="ECO:0000256" key="2">
    <source>
        <dbReference type="PIRSR" id="PIRSR605511-1"/>
    </source>
</evidence>
<feature type="binding site" evidence="3">
    <location>
        <position position="98"/>
    </location>
    <ligand>
        <name>substrate</name>
    </ligand>
</feature>
<organism evidence="5 6">
    <name type="scientific">Cellulomonas carbonis T26</name>
    <dbReference type="NCBI Taxonomy" id="947969"/>
    <lineage>
        <taxon>Bacteria</taxon>
        <taxon>Bacillati</taxon>
        <taxon>Actinomycetota</taxon>
        <taxon>Actinomycetes</taxon>
        <taxon>Micrococcales</taxon>
        <taxon>Cellulomonadaceae</taxon>
        <taxon>Cellulomonas</taxon>
    </lineage>
</organism>
<dbReference type="OrthoDB" id="2633250at2"/>
<keyword evidence="6" id="KW-1185">Reference proteome</keyword>
<name>A0A0A0BNI8_9CELL</name>
<feature type="binding site" evidence="3">
    <location>
        <position position="146"/>
    </location>
    <ligand>
        <name>a divalent metal cation</name>
        <dbReference type="ChEBI" id="CHEBI:60240"/>
    </ligand>
</feature>
<accession>A0A0A0BNI8</accession>
<protein>
    <submittedName>
        <fullName evidence="5">Gluconolactonase</fullName>
    </submittedName>
</protein>
<reference evidence="5 6" key="1">
    <citation type="submission" date="2013-08" db="EMBL/GenBank/DDBJ databases">
        <title>Genome sequencing of Cellulomonas carbonis T26.</title>
        <authorList>
            <person name="Chen F."/>
            <person name="Li Y."/>
            <person name="Wang G."/>
        </authorList>
    </citation>
    <scope>NUCLEOTIDE SEQUENCE [LARGE SCALE GENOMIC DNA]</scope>
    <source>
        <strain evidence="5 6">T26</strain>
    </source>
</reference>
<sequence length="281" mass="29614">MTRTVEQVTDVVTYHGEGPCWWPGWGGLRWVDMLAGDVLALRADGTVDRVHVGEVAAFLRPRASGGWVVAVERGLAFGEDPEEVPDDVQEIWSDPGVRMNDGGCDPFGALYAGSMAYDAAEGAATLYRVDPRRSVSVALAGVTISNGFAVDPTGRRAYYNDSATGRTDVLDVTPDGVGGRRPFHRVPEGSPDGLAVDSAGNVWTAVHGQGVVLCVSPSGEVLERVPVPVAQVTACAFGGPDLRDLYVTTSRENLDDPEPAAGALFRARVDVPGLPVLPFGG</sequence>
<dbReference type="InterPro" id="IPR005511">
    <property type="entry name" value="SMP-30"/>
</dbReference>
<keyword evidence="3" id="KW-0479">Metal-binding</keyword>
<dbReference type="SUPFAM" id="SSF63829">
    <property type="entry name" value="Calcium-dependent phosphotriesterase"/>
    <property type="match status" value="1"/>
</dbReference>
<dbReference type="GO" id="GO:0004341">
    <property type="term" value="F:gluconolactonase activity"/>
    <property type="evidence" value="ECO:0007669"/>
    <property type="project" value="TreeGrafter"/>
</dbReference>
<dbReference type="GO" id="GO:0005509">
    <property type="term" value="F:calcium ion binding"/>
    <property type="evidence" value="ECO:0007669"/>
    <property type="project" value="TreeGrafter"/>
</dbReference>
<dbReference type="PANTHER" id="PTHR10907">
    <property type="entry name" value="REGUCALCIN"/>
    <property type="match status" value="1"/>
</dbReference>
<evidence type="ECO:0000259" key="4">
    <source>
        <dbReference type="Pfam" id="PF08450"/>
    </source>
</evidence>
<proteinExistence type="inferred from homology"/>
<feature type="binding site" evidence="3">
    <location>
        <position position="192"/>
    </location>
    <ligand>
        <name>a divalent metal cation</name>
        <dbReference type="ChEBI" id="CHEBI:60240"/>
    </ligand>
</feature>
<dbReference type="AlphaFoldDB" id="A0A0A0BNI8"/>
<dbReference type="Gene3D" id="2.120.10.30">
    <property type="entry name" value="TolB, C-terminal domain"/>
    <property type="match status" value="1"/>
</dbReference>
<feature type="binding site" evidence="3">
    <location>
        <position position="118"/>
    </location>
    <ligand>
        <name>substrate</name>
    </ligand>
</feature>
<feature type="binding site" evidence="3">
    <location>
        <position position="17"/>
    </location>
    <ligand>
        <name>a divalent metal cation</name>
        <dbReference type="ChEBI" id="CHEBI:60240"/>
    </ligand>
</feature>
<gene>
    <name evidence="5" type="ORF">N868_01585</name>
</gene>
<dbReference type="GO" id="GO:0019853">
    <property type="term" value="P:L-ascorbic acid biosynthetic process"/>
    <property type="evidence" value="ECO:0007669"/>
    <property type="project" value="TreeGrafter"/>
</dbReference>
<comment type="caution">
    <text evidence="5">The sequence shown here is derived from an EMBL/GenBank/DDBJ whole genome shotgun (WGS) entry which is preliminary data.</text>
</comment>
<evidence type="ECO:0000256" key="3">
    <source>
        <dbReference type="PIRSR" id="PIRSR605511-2"/>
    </source>
</evidence>
<evidence type="ECO:0000313" key="6">
    <source>
        <dbReference type="Proteomes" id="UP000029839"/>
    </source>
</evidence>
<evidence type="ECO:0000256" key="1">
    <source>
        <dbReference type="ARBA" id="ARBA00008853"/>
    </source>
</evidence>
<comment type="cofactor">
    <cofactor evidence="3">
        <name>Zn(2+)</name>
        <dbReference type="ChEBI" id="CHEBI:29105"/>
    </cofactor>
    <text evidence="3">Binds 1 divalent metal cation per subunit.</text>
</comment>
<dbReference type="Pfam" id="PF08450">
    <property type="entry name" value="SGL"/>
    <property type="match status" value="1"/>
</dbReference>
<reference evidence="5 6" key="2">
    <citation type="journal article" date="2015" name="Stand. Genomic Sci.">
        <title>Draft genome sequence of Cellulomonas carbonis T26(T) and comparative analysis of six Cellulomonas genomes.</title>
        <authorList>
            <person name="Zhuang W."/>
            <person name="Zhang S."/>
            <person name="Xia X."/>
            <person name="Wang G."/>
        </authorList>
    </citation>
    <scope>NUCLEOTIDE SEQUENCE [LARGE SCALE GENOMIC DNA]</scope>
    <source>
        <strain evidence="5 6">T26</strain>
    </source>
</reference>
<dbReference type="Proteomes" id="UP000029839">
    <property type="component" value="Unassembled WGS sequence"/>
</dbReference>
<comment type="similarity">
    <text evidence="1">Belongs to the SMP-30/CGR1 family.</text>
</comment>
<dbReference type="InterPro" id="IPR013658">
    <property type="entry name" value="SGL"/>
</dbReference>
<keyword evidence="3" id="KW-0862">Zinc</keyword>
<feature type="binding site" evidence="3">
    <location>
        <position position="100"/>
    </location>
    <ligand>
        <name>substrate</name>
    </ligand>
</feature>
<dbReference type="InterPro" id="IPR011042">
    <property type="entry name" value="6-blade_b-propeller_TolB-like"/>
</dbReference>
<feature type="active site" description="Proton donor/acceptor" evidence="2">
    <location>
        <position position="192"/>
    </location>
</feature>
<dbReference type="PANTHER" id="PTHR10907:SF47">
    <property type="entry name" value="REGUCALCIN"/>
    <property type="match status" value="1"/>
</dbReference>
<dbReference type="EMBL" id="AXCY01000091">
    <property type="protein sequence ID" value="KGM09531.1"/>
    <property type="molecule type" value="Genomic_DNA"/>
</dbReference>
<evidence type="ECO:0000313" key="5">
    <source>
        <dbReference type="EMBL" id="KGM09531.1"/>
    </source>
</evidence>
<dbReference type="PRINTS" id="PR01790">
    <property type="entry name" value="SMP30FAMILY"/>
</dbReference>
<dbReference type="RefSeq" id="WP_043608511.1">
    <property type="nucleotide sequence ID" value="NZ_AXCY01000091.1"/>
</dbReference>
<feature type="domain" description="SMP-30/Gluconolactonase/LRE-like region" evidence="4">
    <location>
        <begin position="16"/>
        <end position="250"/>
    </location>
</feature>